<proteinExistence type="predicted"/>
<dbReference type="OrthoDB" id="2527403at2759"/>
<feature type="chain" id="PRO_5012274901" evidence="1">
    <location>
        <begin position="21"/>
        <end position="443"/>
    </location>
</feature>
<dbReference type="OMA" id="YLHNWLV"/>
<dbReference type="STRING" id="1230383.A0A1M8A570"/>
<keyword evidence="1" id="KW-0732">Signal</keyword>
<accession>A0A1M8A570</accession>
<dbReference type="EMBL" id="LT671823">
    <property type="protein sequence ID" value="SHO77477.1"/>
    <property type="molecule type" value="Genomic_DNA"/>
</dbReference>
<protein>
    <submittedName>
        <fullName evidence="2">Uncharacterized protein</fullName>
    </submittedName>
</protein>
<dbReference type="InterPro" id="IPR018803">
    <property type="entry name" value="Ish1/Msc1-like"/>
</dbReference>
<organism evidence="2 3">
    <name type="scientific">Malassezia sympodialis (strain ATCC 42132)</name>
    <name type="common">Atopic eczema-associated yeast</name>
    <dbReference type="NCBI Taxonomy" id="1230383"/>
    <lineage>
        <taxon>Eukaryota</taxon>
        <taxon>Fungi</taxon>
        <taxon>Dikarya</taxon>
        <taxon>Basidiomycota</taxon>
        <taxon>Ustilaginomycotina</taxon>
        <taxon>Malasseziomycetes</taxon>
        <taxon>Malasseziales</taxon>
        <taxon>Malasseziaceae</taxon>
        <taxon>Malassezia</taxon>
    </lineage>
</organism>
<keyword evidence="3" id="KW-1185">Reference proteome</keyword>
<evidence type="ECO:0000313" key="2">
    <source>
        <dbReference type="EMBL" id="SHO77477.1"/>
    </source>
</evidence>
<name>A0A1M8A570_MALS4</name>
<gene>
    <name evidence="2" type="ORF">MSYG_1817</name>
</gene>
<evidence type="ECO:0000313" key="3">
    <source>
        <dbReference type="Proteomes" id="UP000186303"/>
    </source>
</evidence>
<sequence length="443" mass="49558">MRVLPVTASALAVLPLLAQANVSGDVQSLMQQCTGLDFGSWNDLRSYLLDRGIVSPSSTHEKLVQLAKSDCSMLADQVQAATDAAKTAAADSMSSAMSLASSIHSAAPTQVSSVHSKLARSASTVSSEASSTVSSLAATASKTASQAVHDVSAYLDDTKDYVYSEWNTKQLKDWLKKHGVQLPTEAPSKEQLLELIREPYNKLTYSKPYERLSTEYLRQWLVEHGFLDSQAKKTRREYLDLAKDYYYYVQDSVYDTWQDADLKGWLVSHGFLRSDATKTRDELYALVKDKYNTVSDSLWAGWRDSDMRQYLEREGVRLDAAASRTDLVALMQEHASALSSTASKYISWSDAKLRGFLKDHGVRLEDLPKDRNELLRMMRAYYVPTWSSDWHERAVHFLHRLQSGVRDVFGNSAEQVYRLNADRIGSYVASASASVSSMVHNEL</sequence>
<reference evidence="3" key="1">
    <citation type="journal article" date="2017" name="Nucleic Acids Res.">
        <title>Proteogenomics produces comprehensive and highly accurate protein-coding gene annotation in a complete genome assembly of Malassezia sympodialis.</title>
        <authorList>
            <person name="Zhu Y."/>
            <person name="Engstroem P.G."/>
            <person name="Tellgren-Roth C."/>
            <person name="Baudo C.D."/>
            <person name="Kennell J.C."/>
            <person name="Sun S."/>
            <person name="Billmyre R.B."/>
            <person name="Schroeder M.S."/>
            <person name="Andersson A."/>
            <person name="Holm T."/>
            <person name="Sigurgeirsson B."/>
            <person name="Wu G."/>
            <person name="Sankaranarayanan S.R."/>
            <person name="Siddharthan R."/>
            <person name="Sanyal K."/>
            <person name="Lundeberg J."/>
            <person name="Nystedt B."/>
            <person name="Boekhout T."/>
            <person name="Dawson T.L. Jr."/>
            <person name="Heitman J."/>
            <person name="Scheynius A."/>
            <person name="Lehtioe J."/>
        </authorList>
    </citation>
    <scope>NUCLEOTIDE SEQUENCE [LARGE SCALE GENOMIC DNA]</scope>
    <source>
        <strain evidence="3">ATCC 42132</strain>
    </source>
</reference>
<dbReference type="Pfam" id="PF10281">
    <property type="entry name" value="Ish1"/>
    <property type="match status" value="4"/>
</dbReference>
<dbReference type="AlphaFoldDB" id="A0A1M8A570"/>
<evidence type="ECO:0000256" key="1">
    <source>
        <dbReference type="SAM" id="SignalP"/>
    </source>
</evidence>
<dbReference type="Proteomes" id="UP000186303">
    <property type="component" value="Chromosome 3"/>
</dbReference>
<feature type="signal peptide" evidence="1">
    <location>
        <begin position="1"/>
        <end position="20"/>
    </location>
</feature>
<dbReference type="VEuPathDB" id="FungiDB:MSYG_1817"/>